<evidence type="ECO:0000256" key="6">
    <source>
        <dbReference type="ARBA" id="ARBA00022801"/>
    </source>
</evidence>
<dbReference type="Pfam" id="PF17917">
    <property type="entry name" value="RT_RNaseH"/>
    <property type="match status" value="1"/>
</dbReference>
<evidence type="ECO:0000256" key="5">
    <source>
        <dbReference type="ARBA" id="ARBA00022759"/>
    </source>
</evidence>
<protein>
    <recommendedName>
        <fullName evidence="1">RNA-directed DNA polymerase</fullName>
        <ecNumber evidence="1">2.7.7.49</ecNumber>
    </recommendedName>
</protein>
<evidence type="ECO:0000259" key="9">
    <source>
        <dbReference type="PROSITE" id="PS50994"/>
    </source>
</evidence>
<evidence type="ECO:0000313" key="11">
    <source>
        <dbReference type="Proteomes" id="UP001151760"/>
    </source>
</evidence>
<dbReference type="InterPro" id="IPR000477">
    <property type="entry name" value="RT_dom"/>
</dbReference>
<feature type="compositionally biased region" description="Basic and acidic residues" evidence="8">
    <location>
        <begin position="352"/>
        <end position="362"/>
    </location>
</feature>
<gene>
    <name evidence="10" type="ORF">Tco_0804296</name>
</gene>
<feature type="region of interest" description="Disordered" evidence="8">
    <location>
        <begin position="260"/>
        <end position="311"/>
    </location>
</feature>
<dbReference type="EC" id="2.7.7.49" evidence="1"/>
<dbReference type="InterPro" id="IPR036397">
    <property type="entry name" value="RNaseH_sf"/>
</dbReference>
<feature type="compositionally biased region" description="Basic and acidic residues" evidence="8">
    <location>
        <begin position="284"/>
        <end position="297"/>
    </location>
</feature>
<keyword evidence="7 10" id="KW-0695">RNA-directed DNA polymerase</keyword>
<dbReference type="PANTHER" id="PTHR37984:SF5">
    <property type="entry name" value="PROTEIN NYNRIN-LIKE"/>
    <property type="match status" value="1"/>
</dbReference>
<evidence type="ECO:0000256" key="2">
    <source>
        <dbReference type="ARBA" id="ARBA00022679"/>
    </source>
</evidence>
<evidence type="ECO:0000256" key="8">
    <source>
        <dbReference type="SAM" id="MobiDB-lite"/>
    </source>
</evidence>
<dbReference type="Gene3D" id="2.40.70.10">
    <property type="entry name" value="Acid Proteases"/>
    <property type="match status" value="1"/>
</dbReference>
<feature type="compositionally biased region" description="Basic and acidic residues" evidence="8">
    <location>
        <begin position="166"/>
        <end position="175"/>
    </location>
</feature>
<proteinExistence type="predicted"/>
<evidence type="ECO:0000313" key="10">
    <source>
        <dbReference type="EMBL" id="GJS97328.1"/>
    </source>
</evidence>
<dbReference type="InterPro" id="IPR043128">
    <property type="entry name" value="Rev_trsase/Diguanyl_cyclase"/>
</dbReference>
<dbReference type="InterPro" id="IPR012337">
    <property type="entry name" value="RNaseH-like_sf"/>
</dbReference>
<dbReference type="CDD" id="cd01647">
    <property type="entry name" value="RT_LTR"/>
    <property type="match status" value="1"/>
</dbReference>
<organism evidence="10 11">
    <name type="scientific">Tanacetum coccineum</name>
    <dbReference type="NCBI Taxonomy" id="301880"/>
    <lineage>
        <taxon>Eukaryota</taxon>
        <taxon>Viridiplantae</taxon>
        <taxon>Streptophyta</taxon>
        <taxon>Embryophyta</taxon>
        <taxon>Tracheophyta</taxon>
        <taxon>Spermatophyta</taxon>
        <taxon>Magnoliopsida</taxon>
        <taxon>eudicotyledons</taxon>
        <taxon>Gunneridae</taxon>
        <taxon>Pentapetalae</taxon>
        <taxon>asterids</taxon>
        <taxon>campanulids</taxon>
        <taxon>Asterales</taxon>
        <taxon>Asteraceae</taxon>
        <taxon>Asteroideae</taxon>
        <taxon>Anthemideae</taxon>
        <taxon>Anthemidinae</taxon>
        <taxon>Tanacetum</taxon>
    </lineage>
</organism>
<dbReference type="InterPro" id="IPR050951">
    <property type="entry name" value="Retrovirus_Pol_polyprotein"/>
</dbReference>
<feature type="domain" description="Integrase catalytic" evidence="9">
    <location>
        <begin position="1223"/>
        <end position="1381"/>
    </location>
</feature>
<dbReference type="Pfam" id="PF00078">
    <property type="entry name" value="RVT_1"/>
    <property type="match status" value="1"/>
</dbReference>
<dbReference type="InterPro" id="IPR021109">
    <property type="entry name" value="Peptidase_aspartic_dom_sf"/>
</dbReference>
<dbReference type="GO" id="GO:0003964">
    <property type="term" value="F:RNA-directed DNA polymerase activity"/>
    <property type="evidence" value="ECO:0007669"/>
    <property type="project" value="UniProtKB-KW"/>
</dbReference>
<evidence type="ECO:0000256" key="7">
    <source>
        <dbReference type="ARBA" id="ARBA00022918"/>
    </source>
</evidence>
<feature type="compositionally biased region" description="Low complexity" evidence="8">
    <location>
        <begin position="260"/>
        <end position="283"/>
    </location>
</feature>
<accession>A0ABQ5A887</accession>
<dbReference type="PROSITE" id="PS50994">
    <property type="entry name" value="INTEGRASE"/>
    <property type="match status" value="1"/>
</dbReference>
<keyword evidence="11" id="KW-1185">Reference proteome</keyword>
<dbReference type="CDD" id="cd00303">
    <property type="entry name" value="retropepsin_like"/>
    <property type="match status" value="1"/>
</dbReference>
<dbReference type="InterPro" id="IPR001584">
    <property type="entry name" value="Integrase_cat-core"/>
</dbReference>
<dbReference type="EMBL" id="BQNB010011954">
    <property type="protein sequence ID" value="GJS97328.1"/>
    <property type="molecule type" value="Genomic_DNA"/>
</dbReference>
<feature type="region of interest" description="Disordered" evidence="8">
    <location>
        <begin position="340"/>
        <end position="362"/>
    </location>
</feature>
<keyword evidence="3" id="KW-0548">Nucleotidyltransferase</keyword>
<keyword evidence="4" id="KW-0540">Nuclease</keyword>
<keyword evidence="2" id="KW-0808">Transferase</keyword>
<feature type="region of interest" description="Disordered" evidence="8">
    <location>
        <begin position="156"/>
        <end position="175"/>
    </location>
</feature>
<dbReference type="InterPro" id="IPR005162">
    <property type="entry name" value="Retrotrans_gag_dom"/>
</dbReference>
<evidence type="ECO:0000256" key="4">
    <source>
        <dbReference type="ARBA" id="ARBA00022722"/>
    </source>
</evidence>
<keyword evidence="6" id="KW-0378">Hydrolase</keyword>
<reference evidence="10" key="2">
    <citation type="submission" date="2022-01" db="EMBL/GenBank/DDBJ databases">
        <authorList>
            <person name="Yamashiro T."/>
            <person name="Shiraishi A."/>
            <person name="Satake H."/>
            <person name="Nakayama K."/>
        </authorList>
    </citation>
    <scope>NUCLEOTIDE SEQUENCE</scope>
</reference>
<dbReference type="Gene3D" id="3.30.420.10">
    <property type="entry name" value="Ribonuclease H-like superfamily/Ribonuclease H"/>
    <property type="match status" value="1"/>
</dbReference>
<evidence type="ECO:0000256" key="3">
    <source>
        <dbReference type="ARBA" id="ARBA00022695"/>
    </source>
</evidence>
<dbReference type="Proteomes" id="UP001151760">
    <property type="component" value="Unassembled WGS sequence"/>
</dbReference>
<dbReference type="SUPFAM" id="SSF53098">
    <property type="entry name" value="Ribonuclease H-like"/>
    <property type="match status" value="1"/>
</dbReference>
<dbReference type="Gene3D" id="3.10.10.10">
    <property type="entry name" value="HIV Type 1 Reverse Transcriptase, subunit A, domain 1"/>
    <property type="match status" value="1"/>
</dbReference>
<dbReference type="SUPFAM" id="SSF56672">
    <property type="entry name" value="DNA/RNA polymerases"/>
    <property type="match status" value="1"/>
</dbReference>
<dbReference type="CDD" id="cd09274">
    <property type="entry name" value="RNase_HI_RT_Ty3"/>
    <property type="match status" value="1"/>
</dbReference>
<dbReference type="PANTHER" id="PTHR37984">
    <property type="entry name" value="PROTEIN CBG26694"/>
    <property type="match status" value="1"/>
</dbReference>
<dbReference type="Pfam" id="PF17921">
    <property type="entry name" value="Integrase_H2C2"/>
    <property type="match status" value="1"/>
</dbReference>
<dbReference type="Pfam" id="PF00665">
    <property type="entry name" value="rve"/>
    <property type="match status" value="1"/>
</dbReference>
<dbReference type="Gene3D" id="3.30.70.270">
    <property type="match status" value="2"/>
</dbReference>
<comment type="caution">
    <text evidence="10">The sequence shown here is derived from an EMBL/GenBank/DDBJ whole genome shotgun (WGS) entry which is preliminary data.</text>
</comment>
<sequence>MAERTMEELLRAPTEGNVPNDVIKLMMFPYSLEGAAKTWHEKEPPNSILTWEDLVTKFVNQFFPPSKTTHLKNKISRFTQKFDESFSEAWERFKEMLRACPHHGFTELTQVDTFYNGLNDNDQDSLNAVAGENLLSKTTREALNIIENKSKVRYSRNKPNASRMNTTRESDSKTDERIDKLADQLLTLVEIVSKKVVTPAPVKAVEETCVTCGGAHSWYNCPTTDNNQASVCATTGTYNQVNPPNRVSNQMAPPGFAPMQNNGQNRFNQNQGQGNNFNRGNNFHVERETEETTDKEQSNFQGSTAQIPPPVIPISIPKSDVLKNLPKTFPILKSDVSKSLPKPNIPYPSRLNQEKSRDKASNQKEKIFQMLDLRFDISFVDALLLMPRFAPTIKSLLMNKEKLLELAKIPLNENCLAMLLKKLPEKLGDPGKFLIPYNFPGMDVCHALADLGASINLMPLYIWKKLSLPKLTPTRMTLELADRSITYPKGLAEDVFVKVGKFHFPTDFVVVDFEADPRVHLILGRSFLRTDQTTRYSSINDKSVNRIDIIDAVCEEYAPKLLGFSNSSGGNPTPTSEPFTSEFILEEIEAYLKDDSISPEIDHADCDPEGDICLIEKLLNNDPFQLPPMDLKQSEVTKAKSSIEEPPELELKDLPSHLEYAYLEENDKLPVIIAKGLKDDEKDALLKVLKSHKRAIAWKITDIKGIDPRFCTHKILMEDDYKPTVQSQRRVNPKIHEVIKKEVLKLLDAGMIYPISDSPWVSLVHCVPKKGGITVVANEENELILTRLVTGWRVCIDYRKLNEATRKDHFPLPFMDQMIERLAGNEFYCFLDGFSGYFQIPIDPQDQEKTTFTCPYGTFAYRRMPFGLCNAPGTFQWCLMAIFHDMIKKSMEVFMDDFSIFGDSFDSEGIVLGHKISKSGIEVDHAKVDVIAKLPHPTTVKGVRSFLGHAGFYRRFIQDFSKIARPMTHLLEKETPFVFSKDCIDAFQTLKKKLTEAPILTKHFQPIHYASKTMTEAQIHYTTTEKEMLAVVYAFEKFRPYLVLSKSIVYTDHSALKYLMNKQDAKPRLLRWVLLLQEFDITIRDKKGSENLAADHLSRLENPHKDVLENKDINEHFPLETLGALTSESTPWFATIQISMREFIINGMTTKTKEEEALEILKACHEGPIGGHHSANLTARKVFDAGFFWPTIYRDAHTMIKSCDTCQRQGKISQRDEMLQNAIQVYEIFDVWGIDFMGPFPSSRGNKYILVAVEYLSKWVEAKALPTNDARVVVMFLKSLFARFETPRAIISDRGTHFCNDQFAKVMSKYGVTHHLATAYHPQTSGQVEVSDRGLKCILKRTVGENRASWSNKLDDALWAFRTAFKTPIGCTPYKLVYGKSCHLPIELEHKAYWALKHANFDLKTAGDHRKLQLNELRDQAYENSLIYKERTKKLHDSKIKNRIFNVGDRVLLFNSRLKIFSRKLKTRWSGPFTITKVFPYGTIELSQPDGPNFKVNGHRVKHYFGGDLPPKVVQDLHTFSKDE</sequence>
<evidence type="ECO:0000256" key="1">
    <source>
        <dbReference type="ARBA" id="ARBA00012493"/>
    </source>
</evidence>
<dbReference type="InterPro" id="IPR041373">
    <property type="entry name" value="RT_RNaseH"/>
</dbReference>
<dbReference type="Pfam" id="PF03732">
    <property type="entry name" value="Retrotrans_gag"/>
    <property type="match status" value="1"/>
</dbReference>
<reference evidence="10" key="1">
    <citation type="journal article" date="2022" name="Int. J. Mol. Sci.">
        <title>Draft Genome of Tanacetum Coccineum: Genomic Comparison of Closely Related Tanacetum-Family Plants.</title>
        <authorList>
            <person name="Yamashiro T."/>
            <person name="Shiraishi A."/>
            <person name="Nakayama K."/>
            <person name="Satake H."/>
        </authorList>
    </citation>
    <scope>NUCLEOTIDE SEQUENCE</scope>
</reference>
<dbReference type="InterPro" id="IPR043502">
    <property type="entry name" value="DNA/RNA_pol_sf"/>
</dbReference>
<dbReference type="Gene3D" id="1.10.340.70">
    <property type="match status" value="1"/>
</dbReference>
<keyword evidence="5" id="KW-0255">Endonuclease</keyword>
<dbReference type="InterPro" id="IPR041588">
    <property type="entry name" value="Integrase_H2C2"/>
</dbReference>
<name>A0ABQ5A887_9ASTR</name>